<sequence length="544" mass="63208">MFFDRDPYNQDDIIDREFHPNHLLPSPSPTYSSEGKTEYDTPYPIPKDSDFIPPNLYPTRPSYHPFQTELRLYIDLREEFDIKISPMSTWPDPTPTKTYHKELEDLEMIETLHYGKPITTLTNSSSSSSYTSQFCYQPPFDSDTDDQAPTPRSSTPISPTIEDLKQNSSSKLSIDPDTLWPQYPLMSQDVSARSKVSNLGLPETIKYGDTITMKSFEGRYHINHYFTITRCTPPHQVIQIIATASLGFVFEHIGFDVPYEYVLPYSSLPYHAHYVFIPFEELLLTPPCLYPEDYFYSIFPAPTPLPTPPINKMLRKIRSYAIGVLKGRNQSLAEEKCLEEGLRKFQNHLNKEQVLPIPLKCANNMLSDFEYPHHTITSSPMSNSLMSQQFNNRDPTYFLTEVRSYYSSEQSLPFDYTLNWPDYPGQVFPVATIRLLPKEPFYLGQRLWFTGFREAHKVQRFISVYQGTQQEMVVRVWVTSNNQYNFHHYLFDIPCEFVHPYYLLQLLYPHGVGSNERTQLTPHLLEPLYLNFLSHTPSSSSEST</sequence>
<proteinExistence type="predicted"/>
<dbReference type="AlphaFoldDB" id="A0AAV5ADT0"/>
<feature type="region of interest" description="Disordered" evidence="1">
    <location>
        <begin position="135"/>
        <end position="173"/>
    </location>
</feature>
<comment type="caution">
    <text evidence="2">The sequence shown here is derived from an EMBL/GenBank/DDBJ whole genome shotgun (WGS) entry which is preliminary data.</text>
</comment>
<feature type="compositionally biased region" description="Low complexity" evidence="1">
    <location>
        <begin position="149"/>
        <end position="161"/>
    </location>
</feature>
<dbReference type="EMBL" id="BPWL01000006">
    <property type="protein sequence ID" value="GJJ11344.1"/>
    <property type="molecule type" value="Genomic_DNA"/>
</dbReference>
<evidence type="ECO:0000256" key="1">
    <source>
        <dbReference type="SAM" id="MobiDB-lite"/>
    </source>
</evidence>
<evidence type="ECO:0000313" key="3">
    <source>
        <dbReference type="Proteomes" id="UP001050691"/>
    </source>
</evidence>
<dbReference type="Proteomes" id="UP001050691">
    <property type="component" value="Unassembled WGS sequence"/>
</dbReference>
<keyword evidence="3" id="KW-1185">Reference proteome</keyword>
<name>A0AAV5ADT0_9AGAM</name>
<organism evidence="2 3">
    <name type="scientific">Clathrus columnatus</name>
    <dbReference type="NCBI Taxonomy" id="1419009"/>
    <lineage>
        <taxon>Eukaryota</taxon>
        <taxon>Fungi</taxon>
        <taxon>Dikarya</taxon>
        <taxon>Basidiomycota</taxon>
        <taxon>Agaricomycotina</taxon>
        <taxon>Agaricomycetes</taxon>
        <taxon>Phallomycetidae</taxon>
        <taxon>Phallales</taxon>
        <taxon>Clathraceae</taxon>
        <taxon>Clathrus</taxon>
    </lineage>
</organism>
<reference evidence="2" key="1">
    <citation type="submission" date="2021-10" db="EMBL/GenBank/DDBJ databases">
        <title>De novo Genome Assembly of Clathrus columnatus (Basidiomycota, Fungi) Using Illumina and Nanopore Sequence Data.</title>
        <authorList>
            <person name="Ogiso-Tanaka E."/>
            <person name="Itagaki H."/>
            <person name="Hosoya T."/>
            <person name="Hosaka K."/>
        </authorList>
    </citation>
    <scope>NUCLEOTIDE SEQUENCE</scope>
    <source>
        <strain evidence="2">MO-923</strain>
    </source>
</reference>
<feature type="region of interest" description="Disordered" evidence="1">
    <location>
        <begin position="17"/>
        <end position="39"/>
    </location>
</feature>
<gene>
    <name evidence="2" type="ORF">Clacol_005576</name>
</gene>
<protein>
    <submittedName>
        <fullName evidence="2">Uncharacterized protein</fullName>
    </submittedName>
</protein>
<accession>A0AAV5ADT0</accession>
<evidence type="ECO:0000313" key="2">
    <source>
        <dbReference type="EMBL" id="GJJ11344.1"/>
    </source>
</evidence>